<keyword evidence="6" id="KW-0631">Potassium channel</keyword>
<keyword evidence="4" id="KW-0633">Potassium transport</keyword>
<keyword evidence="9" id="KW-0406">Ion transport</keyword>
<keyword evidence="3" id="KW-0813">Transport</keyword>
<feature type="transmembrane region" description="Helical" evidence="13">
    <location>
        <begin position="150"/>
        <end position="180"/>
    </location>
</feature>
<evidence type="ECO:0000313" key="15">
    <source>
        <dbReference type="Proteomes" id="UP001221208"/>
    </source>
</evidence>
<evidence type="ECO:0000256" key="3">
    <source>
        <dbReference type="ARBA" id="ARBA00022448"/>
    </source>
</evidence>
<evidence type="ECO:0000256" key="9">
    <source>
        <dbReference type="ARBA" id="ARBA00023065"/>
    </source>
</evidence>
<feature type="transmembrane region" description="Helical" evidence="13">
    <location>
        <begin position="12"/>
        <end position="29"/>
    </location>
</feature>
<evidence type="ECO:0000256" key="13">
    <source>
        <dbReference type="SAM" id="Phobius"/>
    </source>
</evidence>
<dbReference type="PANTHER" id="PTHR31462:SF5">
    <property type="entry name" value="ENDOSOMAL_LYSOSOMAL PROTON CHANNEL TMEM175"/>
    <property type="match status" value="1"/>
</dbReference>
<evidence type="ECO:0000256" key="5">
    <source>
        <dbReference type="ARBA" id="ARBA00022692"/>
    </source>
</evidence>
<evidence type="ECO:0000256" key="11">
    <source>
        <dbReference type="ARBA" id="ARBA00023303"/>
    </source>
</evidence>
<accession>A0ABT5JZE5</accession>
<evidence type="ECO:0000256" key="12">
    <source>
        <dbReference type="ARBA" id="ARBA00034430"/>
    </source>
</evidence>
<dbReference type="RefSeq" id="WP_273670716.1">
    <property type="nucleotide sequence ID" value="NZ_JAQQXR010000003.1"/>
</dbReference>
<evidence type="ECO:0000256" key="8">
    <source>
        <dbReference type="ARBA" id="ARBA00022989"/>
    </source>
</evidence>
<keyword evidence="10 13" id="KW-0472">Membrane</keyword>
<dbReference type="EMBL" id="JAQQXR010000003">
    <property type="protein sequence ID" value="MDC8758044.1"/>
    <property type="molecule type" value="Genomic_DNA"/>
</dbReference>
<protein>
    <submittedName>
        <fullName evidence="14">TMEM175 family protein</fullName>
    </submittedName>
</protein>
<dbReference type="Proteomes" id="UP001221208">
    <property type="component" value="Unassembled WGS sequence"/>
</dbReference>
<gene>
    <name evidence="14" type="ORF">OIK44_10625</name>
</gene>
<feature type="transmembrane region" description="Helical" evidence="13">
    <location>
        <begin position="107"/>
        <end position="129"/>
    </location>
</feature>
<evidence type="ECO:0000256" key="2">
    <source>
        <dbReference type="ARBA" id="ARBA00006920"/>
    </source>
</evidence>
<evidence type="ECO:0000313" key="14">
    <source>
        <dbReference type="EMBL" id="MDC8758044.1"/>
    </source>
</evidence>
<name>A0ABT5JZE5_9BURK</name>
<comment type="catalytic activity">
    <reaction evidence="12">
        <text>K(+)(in) = K(+)(out)</text>
        <dbReference type="Rhea" id="RHEA:29463"/>
        <dbReference type="ChEBI" id="CHEBI:29103"/>
    </reaction>
</comment>
<keyword evidence="8 13" id="KW-1133">Transmembrane helix</keyword>
<feature type="transmembrane region" description="Helical" evidence="13">
    <location>
        <begin position="75"/>
        <end position="95"/>
    </location>
</feature>
<comment type="similarity">
    <text evidence="2">Belongs to the TMEM175 family.</text>
</comment>
<keyword evidence="7" id="KW-0630">Potassium</keyword>
<dbReference type="Pfam" id="PF06736">
    <property type="entry name" value="TMEM175"/>
    <property type="match status" value="1"/>
</dbReference>
<evidence type="ECO:0000256" key="10">
    <source>
        <dbReference type="ARBA" id="ARBA00023136"/>
    </source>
</evidence>
<dbReference type="PANTHER" id="PTHR31462">
    <property type="entry name" value="ENDOSOMAL/LYSOSOMAL POTASSIUM CHANNEL TMEM175"/>
    <property type="match status" value="1"/>
</dbReference>
<comment type="subcellular location">
    <subcellularLocation>
        <location evidence="1">Membrane</location>
        <topology evidence="1">Multi-pass membrane protein</topology>
    </subcellularLocation>
</comment>
<keyword evidence="5 13" id="KW-0812">Transmembrane</keyword>
<sequence>MGKGRLEAFSDGVIAIIITIMVLELKVPHVADWAALQPLIPVFLSYLLSFIYVGIYWNNHHHMLHAVTRVDGRILWANLHLLFWLSLIPFVTGWVGENHVASVPVALYGVVLLMCGLAYKLLALALVAHHGKDSSLALALGKDRKGLVSVAAYALAIPLSMLHAWIGVAFYVGVAVLWFIPDRRIESRLAP</sequence>
<reference evidence="14 15" key="1">
    <citation type="submission" date="2022-10" db="EMBL/GenBank/DDBJ databases">
        <title>Janthinobacterium sp. hw3 Genome sequencing.</title>
        <authorList>
            <person name="Park S."/>
        </authorList>
    </citation>
    <scope>NUCLEOTIDE SEQUENCE [LARGE SCALE GENOMIC DNA]</scope>
    <source>
        <strain evidence="15">hw3</strain>
    </source>
</reference>
<evidence type="ECO:0000256" key="7">
    <source>
        <dbReference type="ARBA" id="ARBA00022958"/>
    </source>
</evidence>
<dbReference type="InterPro" id="IPR010617">
    <property type="entry name" value="TMEM175-like"/>
</dbReference>
<keyword evidence="11" id="KW-0407">Ion channel</keyword>
<keyword evidence="15" id="KW-1185">Reference proteome</keyword>
<proteinExistence type="inferred from homology"/>
<feature type="transmembrane region" description="Helical" evidence="13">
    <location>
        <begin position="35"/>
        <end position="55"/>
    </location>
</feature>
<comment type="caution">
    <text evidence="14">The sequence shown here is derived from an EMBL/GenBank/DDBJ whole genome shotgun (WGS) entry which is preliminary data.</text>
</comment>
<evidence type="ECO:0000256" key="4">
    <source>
        <dbReference type="ARBA" id="ARBA00022538"/>
    </source>
</evidence>
<evidence type="ECO:0000256" key="1">
    <source>
        <dbReference type="ARBA" id="ARBA00004141"/>
    </source>
</evidence>
<organism evidence="14 15">
    <name type="scientific">Janthinobacterium fluminis</name>
    <dbReference type="NCBI Taxonomy" id="2987524"/>
    <lineage>
        <taxon>Bacteria</taxon>
        <taxon>Pseudomonadati</taxon>
        <taxon>Pseudomonadota</taxon>
        <taxon>Betaproteobacteria</taxon>
        <taxon>Burkholderiales</taxon>
        <taxon>Oxalobacteraceae</taxon>
        <taxon>Janthinobacterium</taxon>
    </lineage>
</organism>
<evidence type="ECO:0000256" key="6">
    <source>
        <dbReference type="ARBA" id="ARBA00022826"/>
    </source>
</evidence>